<dbReference type="RefSeq" id="WP_109265702.1">
    <property type="nucleotide sequence ID" value="NZ_QEWP01000018.1"/>
</dbReference>
<keyword evidence="2" id="KW-1185">Reference proteome</keyword>
<dbReference type="AlphaFoldDB" id="A0A2U2B554"/>
<gene>
    <name evidence="1" type="ORF">DDZ16_17105</name>
</gene>
<dbReference type="Proteomes" id="UP000244956">
    <property type="component" value="Unassembled WGS sequence"/>
</dbReference>
<dbReference type="EMBL" id="QEWP01000018">
    <property type="protein sequence ID" value="PWD98208.1"/>
    <property type="molecule type" value="Genomic_DNA"/>
</dbReference>
<comment type="caution">
    <text evidence="1">The sequence shown here is derived from an EMBL/GenBank/DDBJ whole genome shotgun (WGS) entry which is preliminary data.</text>
</comment>
<sequence>MDKALIIEDDKDISDLLLIHLSDMDLEVQKLSHDRQLFPIELHKTNQTSVTTETAEQTLKDSLINRWLDF</sequence>
<accession>A0A2U2B554</accession>
<proteinExistence type="predicted"/>
<evidence type="ECO:0000313" key="2">
    <source>
        <dbReference type="Proteomes" id="UP000244956"/>
    </source>
</evidence>
<name>A0A2U2B554_9BACT</name>
<protein>
    <submittedName>
        <fullName evidence="1">Uncharacterized protein</fullName>
    </submittedName>
</protein>
<organism evidence="1 2">
    <name type="scientific">Marinilabilia rubra</name>
    <dbReference type="NCBI Taxonomy" id="2162893"/>
    <lineage>
        <taxon>Bacteria</taxon>
        <taxon>Pseudomonadati</taxon>
        <taxon>Bacteroidota</taxon>
        <taxon>Bacteroidia</taxon>
        <taxon>Marinilabiliales</taxon>
        <taxon>Marinilabiliaceae</taxon>
        <taxon>Marinilabilia</taxon>
    </lineage>
</organism>
<reference evidence="1 2" key="1">
    <citation type="submission" date="2018-05" db="EMBL/GenBank/DDBJ databases">
        <title>Marinilabilia rubrum sp. nov., isolated from saltern sediment.</title>
        <authorList>
            <person name="Zhang R."/>
        </authorList>
    </citation>
    <scope>NUCLEOTIDE SEQUENCE [LARGE SCALE GENOMIC DNA]</scope>
    <source>
        <strain evidence="1 2">WTE16</strain>
    </source>
</reference>
<evidence type="ECO:0000313" key="1">
    <source>
        <dbReference type="EMBL" id="PWD98208.1"/>
    </source>
</evidence>